<organism evidence="10 11">
    <name type="scientific">Bradyrhizobium cajani</name>
    <dbReference type="NCBI Taxonomy" id="1928661"/>
    <lineage>
        <taxon>Bacteria</taxon>
        <taxon>Pseudomonadati</taxon>
        <taxon>Pseudomonadota</taxon>
        <taxon>Alphaproteobacteria</taxon>
        <taxon>Hyphomicrobiales</taxon>
        <taxon>Nitrobacteraceae</taxon>
        <taxon>Bradyrhizobium</taxon>
    </lineage>
</organism>
<dbReference type="InterPro" id="IPR006153">
    <property type="entry name" value="Cation/H_exchanger_TM"/>
</dbReference>
<keyword evidence="6 7" id="KW-0472">Membrane</keyword>
<dbReference type="Gene3D" id="1.20.1530.20">
    <property type="match status" value="1"/>
</dbReference>
<evidence type="ECO:0000259" key="9">
    <source>
        <dbReference type="Pfam" id="PF02254"/>
    </source>
</evidence>
<feature type="transmembrane region" description="Helical" evidence="7">
    <location>
        <begin position="150"/>
        <end position="169"/>
    </location>
</feature>
<evidence type="ECO:0000313" key="11">
    <source>
        <dbReference type="Proteomes" id="UP000449969"/>
    </source>
</evidence>
<feature type="transmembrane region" description="Helical" evidence="7">
    <location>
        <begin position="355"/>
        <end position="372"/>
    </location>
</feature>
<dbReference type="Gene3D" id="3.40.50.720">
    <property type="entry name" value="NAD(P)-binding Rossmann-like Domain"/>
    <property type="match status" value="1"/>
</dbReference>
<dbReference type="InterPro" id="IPR038770">
    <property type="entry name" value="Na+/solute_symporter_sf"/>
</dbReference>
<evidence type="ECO:0000256" key="1">
    <source>
        <dbReference type="ARBA" id="ARBA00004141"/>
    </source>
</evidence>
<dbReference type="InterPro" id="IPR036291">
    <property type="entry name" value="NAD(P)-bd_dom_sf"/>
</dbReference>
<feature type="transmembrane region" description="Helical" evidence="7">
    <location>
        <begin position="268"/>
        <end position="285"/>
    </location>
</feature>
<feature type="transmembrane region" description="Helical" evidence="7">
    <location>
        <begin position="175"/>
        <end position="197"/>
    </location>
</feature>
<accession>A0A844TJ90</accession>
<evidence type="ECO:0000256" key="7">
    <source>
        <dbReference type="SAM" id="Phobius"/>
    </source>
</evidence>
<dbReference type="PANTHER" id="PTHR42751">
    <property type="entry name" value="SODIUM/HYDROGEN EXCHANGER FAMILY/TRKA DOMAIN PROTEIN"/>
    <property type="match status" value="1"/>
</dbReference>
<evidence type="ECO:0000256" key="5">
    <source>
        <dbReference type="ARBA" id="ARBA00022989"/>
    </source>
</evidence>
<dbReference type="GO" id="GO:0016020">
    <property type="term" value="C:membrane"/>
    <property type="evidence" value="ECO:0007669"/>
    <property type="project" value="UniProtKB-SubCell"/>
</dbReference>
<dbReference type="Pfam" id="PF02254">
    <property type="entry name" value="TrkA_N"/>
    <property type="match status" value="1"/>
</dbReference>
<feature type="transmembrane region" description="Helical" evidence="7">
    <location>
        <begin position="54"/>
        <end position="73"/>
    </location>
</feature>
<dbReference type="OrthoDB" id="9781411at2"/>
<feature type="transmembrane region" description="Helical" evidence="7">
    <location>
        <begin position="6"/>
        <end position="24"/>
    </location>
</feature>
<evidence type="ECO:0000256" key="4">
    <source>
        <dbReference type="ARBA" id="ARBA00022692"/>
    </source>
</evidence>
<feature type="domain" description="RCK N-terminal" evidence="9">
    <location>
        <begin position="414"/>
        <end position="535"/>
    </location>
</feature>
<evidence type="ECO:0000259" key="8">
    <source>
        <dbReference type="Pfam" id="PF00999"/>
    </source>
</evidence>
<feature type="transmembrane region" description="Helical" evidence="7">
    <location>
        <begin position="118"/>
        <end position="138"/>
    </location>
</feature>
<keyword evidence="11" id="KW-1185">Reference proteome</keyword>
<dbReference type="RefSeq" id="WP_157337316.1">
    <property type="nucleotide sequence ID" value="NZ_JANADL010000012.1"/>
</dbReference>
<feature type="transmembrane region" description="Helical" evidence="7">
    <location>
        <begin position="85"/>
        <end position="112"/>
    </location>
</feature>
<comment type="similarity">
    <text evidence="2">Belongs to the monovalent cation:proton antiporter 2 (CPA2) transporter (TC 2.A.37) family.</text>
</comment>
<dbReference type="EMBL" id="WQNE01000057">
    <property type="protein sequence ID" value="MVT78516.1"/>
    <property type="molecule type" value="Genomic_DNA"/>
</dbReference>
<feature type="domain" description="Cation/H+ exchanger transmembrane" evidence="8">
    <location>
        <begin position="13"/>
        <end position="367"/>
    </location>
</feature>
<evidence type="ECO:0000256" key="2">
    <source>
        <dbReference type="ARBA" id="ARBA00005551"/>
    </source>
</evidence>
<evidence type="ECO:0000256" key="6">
    <source>
        <dbReference type="ARBA" id="ARBA00023136"/>
    </source>
</evidence>
<evidence type="ECO:0008006" key="12">
    <source>
        <dbReference type="Google" id="ProtNLM"/>
    </source>
</evidence>
<keyword evidence="5 7" id="KW-1133">Transmembrane helix</keyword>
<feature type="transmembrane region" description="Helical" evidence="7">
    <location>
        <begin position="209"/>
        <end position="228"/>
    </location>
</feature>
<dbReference type="AlphaFoldDB" id="A0A844TJ90"/>
<dbReference type="Pfam" id="PF00999">
    <property type="entry name" value="Na_H_Exchanger"/>
    <property type="match status" value="1"/>
</dbReference>
<sequence length="576" mass="62100">MHELIRDITLCILFAWMLGLVAHFSRQPLILAYLIAGFCIGPFGAGWVKSQESISVISELGLIFMLFMIGLEIDLKKIVRAGKVILFAAGGQLLGGCLLGVLFFVCIGLSLGGGRFDALYLCVACALSSTVIIVKVLYEKRELDTLPGRITLGVLVLQDIFAILFLAVQPSLANLQVGVILLSIGRVAVLVAAALLVSRYVLPRLFHQIARRPELILLGALAWCFLVAETAERLSLSREMGALIAGVSLSTFPYALDVTAKVTTLRDFFITLFFVALGMTIPVPGLSVIGLALMIAAFTVVSRLVTTFAPLYLMKQGLRASLLPALNLAQISEFSLVVIQTGIADHHIAAETANAASFAFVVLAVLSTFVMTRSDEITRWAIGPLKRIGLRDLDHGGGHAEEGHEGGHGEARRIVILGFFRAASALLAEIERQAPVLLEQITVVDFNPNVYQTLLSRDLHVIYGDISNVDTLLHAGVGKSEMIILSVPDSLLKGATNEKLVRHVRALNPTALIVATADLLADVGELYKAGASYVTVTRLSDAHELFTVIEAAQAGLLADKRAELDLRLGERREVLP</sequence>
<evidence type="ECO:0000313" key="10">
    <source>
        <dbReference type="EMBL" id="MVT78516.1"/>
    </source>
</evidence>
<gene>
    <name evidence="10" type="ORF">GPL20_36755</name>
</gene>
<reference evidence="10 11" key="1">
    <citation type="submission" date="2019-12" db="EMBL/GenBank/DDBJ databases">
        <title>Draft genome sequences Bradyrhizobium cajani AMBPC1010, Bradyrhizobium pachyrhizi AMBPC1040 and Bradyrhizobium yuanmingense ALSPC3051, three plant growth promoting strains isolated from nodules of Cajanus cajan L. in Dominican Republic.</title>
        <authorList>
            <person name="Flores-Felix J.D."/>
            <person name="Araujo J."/>
            <person name="Diaz-Alcantara C."/>
            <person name="Gonzalez-Andres F."/>
            <person name="Velazquez E."/>
        </authorList>
    </citation>
    <scope>NUCLEOTIDE SEQUENCE [LARGE SCALE GENOMIC DNA]</scope>
    <source>
        <strain evidence="10 11">1010</strain>
    </source>
</reference>
<name>A0A844TJ90_9BRAD</name>
<feature type="transmembrane region" description="Helical" evidence="7">
    <location>
        <begin position="31"/>
        <end position="48"/>
    </location>
</feature>
<proteinExistence type="inferred from homology"/>
<keyword evidence="4 7" id="KW-0812">Transmembrane</keyword>
<evidence type="ECO:0000256" key="3">
    <source>
        <dbReference type="ARBA" id="ARBA00022448"/>
    </source>
</evidence>
<comment type="subcellular location">
    <subcellularLocation>
        <location evidence="1">Membrane</location>
        <topology evidence="1">Multi-pass membrane protein</topology>
    </subcellularLocation>
</comment>
<keyword evidence="3" id="KW-0813">Transport</keyword>
<comment type="caution">
    <text evidence="10">The sequence shown here is derived from an EMBL/GenBank/DDBJ whole genome shotgun (WGS) entry which is preliminary data.</text>
</comment>
<dbReference type="GO" id="GO:0015297">
    <property type="term" value="F:antiporter activity"/>
    <property type="evidence" value="ECO:0007669"/>
    <property type="project" value="InterPro"/>
</dbReference>
<protein>
    <recommendedName>
        <fullName evidence="12">RCK N-terminal domain-containing protein</fullName>
    </recommendedName>
</protein>
<dbReference type="GO" id="GO:1902600">
    <property type="term" value="P:proton transmembrane transport"/>
    <property type="evidence" value="ECO:0007669"/>
    <property type="project" value="InterPro"/>
</dbReference>
<dbReference type="InterPro" id="IPR003148">
    <property type="entry name" value="RCK_N"/>
</dbReference>
<dbReference type="PANTHER" id="PTHR42751:SF3">
    <property type="entry name" value="SODIUM_GLUTAMATE SYMPORTER"/>
    <property type="match status" value="1"/>
</dbReference>
<feature type="transmembrane region" description="Helical" evidence="7">
    <location>
        <begin position="325"/>
        <end position="343"/>
    </location>
</feature>
<dbReference type="SUPFAM" id="SSF51735">
    <property type="entry name" value="NAD(P)-binding Rossmann-fold domains"/>
    <property type="match status" value="1"/>
</dbReference>
<dbReference type="Proteomes" id="UP000449969">
    <property type="component" value="Unassembled WGS sequence"/>
</dbReference>
<dbReference type="GO" id="GO:0006813">
    <property type="term" value="P:potassium ion transport"/>
    <property type="evidence" value="ECO:0007669"/>
    <property type="project" value="InterPro"/>
</dbReference>